<feature type="region of interest" description="Disordered" evidence="1">
    <location>
        <begin position="123"/>
        <end position="148"/>
    </location>
</feature>
<name>A0A183CY10_9BILA</name>
<dbReference type="Proteomes" id="UP000271098">
    <property type="component" value="Unassembled WGS sequence"/>
</dbReference>
<keyword evidence="4" id="KW-1185">Reference proteome</keyword>
<evidence type="ECO:0000313" key="3">
    <source>
        <dbReference type="EMBL" id="VDK29871.1"/>
    </source>
</evidence>
<feature type="compositionally biased region" description="Basic and acidic residues" evidence="1">
    <location>
        <begin position="130"/>
        <end position="146"/>
    </location>
</feature>
<reference evidence="3 4" key="2">
    <citation type="submission" date="2018-11" db="EMBL/GenBank/DDBJ databases">
        <authorList>
            <consortium name="Pathogen Informatics"/>
        </authorList>
    </citation>
    <scope>NUCLEOTIDE SEQUENCE [LARGE SCALE GENOMIC DNA]</scope>
</reference>
<organism evidence="5">
    <name type="scientific">Gongylonema pulchrum</name>
    <dbReference type="NCBI Taxonomy" id="637853"/>
    <lineage>
        <taxon>Eukaryota</taxon>
        <taxon>Metazoa</taxon>
        <taxon>Ecdysozoa</taxon>
        <taxon>Nematoda</taxon>
        <taxon>Chromadorea</taxon>
        <taxon>Rhabditida</taxon>
        <taxon>Spirurina</taxon>
        <taxon>Spiruromorpha</taxon>
        <taxon>Spiruroidea</taxon>
        <taxon>Gongylonematidae</taxon>
        <taxon>Gongylonema</taxon>
    </lineage>
</organism>
<sequence>MSRNIVRKSDIGAPPARMSAGAPPSLPVRRVSRATFKNPRHSATPNRRRRAEGNLDTEEDSDSDQASTTIDEQEDRGSGTDEIKKEEEQEEKVKKTPRKKRRFRQGLIMNGCRLTGLTDSIAKSRKRAERRAQLAAERKEREESQQKQEQQQQEQEVWFFMSIFLIFCPCVYILYDKVMITTHVNV</sequence>
<reference evidence="5" key="1">
    <citation type="submission" date="2016-06" db="UniProtKB">
        <authorList>
            <consortium name="WormBaseParasite"/>
        </authorList>
    </citation>
    <scope>IDENTIFICATION</scope>
</reference>
<accession>A0A183CY10</accession>
<keyword evidence="2" id="KW-1133">Transmembrane helix</keyword>
<feature type="region of interest" description="Disordered" evidence="1">
    <location>
        <begin position="1"/>
        <end position="105"/>
    </location>
</feature>
<dbReference type="AlphaFoldDB" id="A0A183CY10"/>
<evidence type="ECO:0000313" key="5">
    <source>
        <dbReference type="WBParaSite" id="GPUH_0000135301-mRNA-1"/>
    </source>
</evidence>
<dbReference type="WBParaSite" id="GPUH_0000135301-mRNA-1">
    <property type="protein sequence ID" value="GPUH_0000135301-mRNA-1"/>
    <property type="gene ID" value="GPUH_0000135301"/>
</dbReference>
<feature type="compositionally biased region" description="Basic residues" evidence="1">
    <location>
        <begin position="95"/>
        <end position="104"/>
    </location>
</feature>
<evidence type="ECO:0000313" key="4">
    <source>
        <dbReference type="Proteomes" id="UP000271098"/>
    </source>
</evidence>
<feature type="transmembrane region" description="Helical" evidence="2">
    <location>
        <begin position="157"/>
        <end position="175"/>
    </location>
</feature>
<protein>
    <submittedName>
        <fullName evidence="3 5">Uncharacterized protein</fullName>
    </submittedName>
</protein>
<dbReference type="OrthoDB" id="10552835at2759"/>
<proteinExistence type="predicted"/>
<evidence type="ECO:0000256" key="1">
    <source>
        <dbReference type="SAM" id="MobiDB-lite"/>
    </source>
</evidence>
<gene>
    <name evidence="3" type="ORF">GPUH_LOCUS1351</name>
</gene>
<keyword evidence="2" id="KW-0812">Transmembrane</keyword>
<feature type="compositionally biased region" description="Basic and acidic residues" evidence="1">
    <location>
        <begin position="75"/>
        <end position="94"/>
    </location>
</feature>
<keyword evidence="2" id="KW-0472">Membrane</keyword>
<evidence type="ECO:0000256" key="2">
    <source>
        <dbReference type="SAM" id="Phobius"/>
    </source>
</evidence>
<dbReference type="EMBL" id="UYRT01001605">
    <property type="protein sequence ID" value="VDK29871.1"/>
    <property type="molecule type" value="Genomic_DNA"/>
</dbReference>